<evidence type="ECO:0000313" key="10">
    <source>
        <dbReference type="Proteomes" id="UP000199391"/>
    </source>
</evidence>
<name>A0A1I7LDT6_9BURK</name>
<dbReference type="PROSITE" id="PS51257">
    <property type="entry name" value="PROKAR_LIPOPROTEIN"/>
    <property type="match status" value="1"/>
</dbReference>
<dbReference type="InterPro" id="IPR036188">
    <property type="entry name" value="FAD/NAD-bd_sf"/>
</dbReference>
<accession>A0A1I7LDT6</accession>
<dbReference type="InterPro" id="IPR000172">
    <property type="entry name" value="GMC_OxRdtase_N"/>
</dbReference>
<evidence type="ECO:0000256" key="6">
    <source>
        <dbReference type="RuleBase" id="RU003968"/>
    </source>
</evidence>
<gene>
    <name evidence="9" type="ORF">SAMN05216552_102755</name>
</gene>
<comment type="similarity">
    <text evidence="2 6">Belongs to the GMC oxidoreductase family.</text>
</comment>
<evidence type="ECO:0000256" key="5">
    <source>
        <dbReference type="PIRSR" id="PIRSR000137-2"/>
    </source>
</evidence>
<dbReference type="PANTHER" id="PTHR11552:SF147">
    <property type="entry name" value="CHOLINE DEHYDROGENASE, MITOCHONDRIAL"/>
    <property type="match status" value="1"/>
</dbReference>
<dbReference type="STRING" id="1035707.SAMN05216552_102755"/>
<keyword evidence="3 6" id="KW-0285">Flavoprotein</keyword>
<dbReference type="InterPro" id="IPR007867">
    <property type="entry name" value="GMC_OxRtase_C"/>
</dbReference>
<keyword evidence="10" id="KW-1185">Reference proteome</keyword>
<feature type="domain" description="Glucose-methanol-choline oxidoreductase N-terminal" evidence="8">
    <location>
        <begin position="258"/>
        <end position="272"/>
    </location>
</feature>
<feature type="binding site" evidence="5">
    <location>
        <position position="87"/>
    </location>
    <ligand>
        <name>FAD</name>
        <dbReference type="ChEBI" id="CHEBI:57692"/>
    </ligand>
</feature>
<dbReference type="Pfam" id="PF00732">
    <property type="entry name" value="GMC_oxred_N"/>
    <property type="match status" value="1"/>
</dbReference>
<dbReference type="PROSITE" id="PS00623">
    <property type="entry name" value="GMC_OXRED_1"/>
    <property type="match status" value="1"/>
</dbReference>
<evidence type="ECO:0000259" key="7">
    <source>
        <dbReference type="PROSITE" id="PS00623"/>
    </source>
</evidence>
<dbReference type="Proteomes" id="UP000199391">
    <property type="component" value="Unassembled WGS sequence"/>
</dbReference>
<dbReference type="Gene3D" id="3.50.50.60">
    <property type="entry name" value="FAD/NAD(P)-binding domain"/>
    <property type="match status" value="1"/>
</dbReference>
<evidence type="ECO:0000256" key="2">
    <source>
        <dbReference type="ARBA" id="ARBA00010790"/>
    </source>
</evidence>
<dbReference type="EMBL" id="FPBO01000027">
    <property type="protein sequence ID" value="SFV07849.1"/>
    <property type="molecule type" value="Genomic_DNA"/>
</dbReference>
<keyword evidence="4 5" id="KW-0274">FAD</keyword>
<dbReference type="GO" id="GO:0008812">
    <property type="term" value="F:choline dehydrogenase activity"/>
    <property type="evidence" value="ECO:0007669"/>
    <property type="project" value="TreeGrafter"/>
</dbReference>
<dbReference type="GO" id="GO:0050660">
    <property type="term" value="F:flavin adenine dinucleotide binding"/>
    <property type="evidence" value="ECO:0007669"/>
    <property type="project" value="InterPro"/>
</dbReference>
<dbReference type="SUPFAM" id="SSF51905">
    <property type="entry name" value="FAD/NAD(P)-binding domain"/>
    <property type="match status" value="1"/>
</dbReference>
<reference evidence="10" key="1">
    <citation type="submission" date="2016-10" db="EMBL/GenBank/DDBJ databases">
        <authorList>
            <person name="Varghese N."/>
            <person name="Submissions S."/>
        </authorList>
    </citation>
    <scope>NUCLEOTIDE SEQUENCE [LARGE SCALE GENOMIC DNA]</scope>
    <source>
        <strain evidence="10">CGMCC 1.11014</strain>
    </source>
</reference>
<organism evidence="9 10">
    <name type="scientific">Pseudoduganella namucuonensis</name>
    <dbReference type="NCBI Taxonomy" id="1035707"/>
    <lineage>
        <taxon>Bacteria</taxon>
        <taxon>Pseudomonadati</taxon>
        <taxon>Pseudomonadota</taxon>
        <taxon>Betaproteobacteria</taxon>
        <taxon>Burkholderiales</taxon>
        <taxon>Oxalobacteraceae</taxon>
        <taxon>Telluria group</taxon>
        <taxon>Pseudoduganella</taxon>
    </lineage>
</organism>
<evidence type="ECO:0000259" key="8">
    <source>
        <dbReference type="PROSITE" id="PS00624"/>
    </source>
</evidence>
<sequence length="548" mass="59982">MKRDDDDFDYIVVGGGSAGCVLAARLSEDPACRVLLLEAGGPDKHPYLKMPVAFLKAMIDPRFGWGYFSEPEPHLGNRPLWLPRGKVLGGSSSINGMFYMRGHPLDFDGWRDLGCAGWSYADVLPYFKRMERSWRGASDFHGDSGPLPVQSIDTTLLLHEQLMSAGAATGHQLSADINGARPEGFSKGETTIDRRGRRASTSAAYLRPALGRPNLTVRLRALTHKVVIERGRAAGVKYEHEGVLRTTRAAREVILSAGAFNSPHLLMLSGVGPARELQSHGIQVQADLPGVGRNLSEHPTVMMEFAATRPVTFLKQLRMDRLARHAMNWAVFGRGPMATQINSCNMIIRTRPELKQPDIQLMGNPIRFDAKPWFPGLTRRQGHVFSLGVVILHPYSRGHISLKSADPRTLPGIHMNLFSDQRDFETLRNGIREARRVYRSGDQAALTGHELQPGEEAQSDAELDDYIRKNAVVCQHPVGTCSMGVGPDAVVDPQLRVIGIDGLRVVDASVMPTVPGANTNAATIMLAEVAADLLRGRKLPAEAAPWAA</sequence>
<dbReference type="OrthoDB" id="9785276at2"/>
<comment type="cofactor">
    <cofactor evidence="1 5">
        <name>FAD</name>
        <dbReference type="ChEBI" id="CHEBI:57692"/>
    </cofactor>
</comment>
<feature type="domain" description="Glucose-methanol-choline oxidoreductase N-terminal" evidence="7">
    <location>
        <begin position="85"/>
        <end position="108"/>
    </location>
</feature>
<evidence type="ECO:0000313" key="9">
    <source>
        <dbReference type="EMBL" id="SFV07849.1"/>
    </source>
</evidence>
<dbReference type="AlphaFoldDB" id="A0A1I7LDT6"/>
<dbReference type="PIRSF" id="PIRSF000137">
    <property type="entry name" value="Alcohol_oxidase"/>
    <property type="match status" value="1"/>
</dbReference>
<protein>
    <submittedName>
        <fullName evidence="9">Choline dehydrogenase</fullName>
    </submittedName>
</protein>
<dbReference type="Gene3D" id="3.30.560.10">
    <property type="entry name" value="Glucose Oxidase, domain 3"/>
    <property type="match status" value="1"/>
</dbReference>
<dbReference type="RefSeq" id="WP_093558128.1">
    <property type="nucleotide sequence ID" value="NZ_FPBO01000027.1"/>
</dbReference>
<evidence type="ECO:0000256" key="1">
    <source>
        <dbReference type="ARBA" id="ARBA00001974"/>
    </source>
</evidence>
<dbReference type="Pfam" id="PF05199">
    <property type="entry name" value="GMC_oxred_C"/>
    <property type="match status" value="1"/>
</dbReference>
<dbReference type="InterPro" id="IPR012132">
    <property type="entry name" value="GMC_OxRdtase"/>
</dbReference>
<dbReference type="PROSITE" id="PS00624">
    <property type="entry name" value="GMC_OXRED_2"/>
    <property type="match status" value="1"/>
</dbReference>
<dbReference type="PANTHER" id="PTHR11552">
    <property type="entry name" value="GLUCOSE-METHANOL-CHOLINE GMC OXIDOREDUCTASE"/>
    <property type="match status" value="1"/>
</dbReference>
<evidence type="ECO:0000256" key="3">
    <source>
        <dbReference type="ARBA" id="ARBA00022630"/>
    </source>
</evidence>
<dbReference type="SUPFAM" id="SSF54373">
    <property type="entry name" value="FAD-linked reductases, C-terminal domain"/>
    <property type="match status" value="1"/>
</dbReference>
<dbReference type="GO" id="GO:0016020">
    <property type="term" value="C:membrane"/>
    <property type="evidence" value="ECO:0007669"/>
    <property type="project" value="TreeGrafter"/>
</dbReference>
<proteinExistence type="inferred from homology"/>
<dbReference type="GO" id="GO:0019285">
    <property type="term" value="P:glycine betaine biosynthetic process from choline"/>
    <property type="evidence" value="ECO:0007669"/>
    <property type="project" value="TreeGrafter"/>
</dbReference>
<evidence type="ECO:0000256" key="4">
    <source>
        <dbReference type="ARBA" id="ARBA00022827"/>
    </source>
</evidence>